<dbReference type="CDD" id="cd00397">
    <property type="entry name" value="DNA_BRE_C"/>
    <property type="match status" value="1"/>
</dbReference>
<dbReference type="GO" id="GO:0015074">
    <property type="term" value="P:DNA integration"/>
    <property type="evidence" value="ECO:0007669"/>
    <property type="project" value="UniProtKB-KW"/>
</dbReference>
<dbReference type="PROSITE" id="PS51898">
    <property type="entry name" value="TYR_RECOMBINASE"/>
    <property type="match status" value="1"/>
</dbReference>
<evidence type="ECO:0000313" key="9">
    <source>
        <dbReference type="Proteomes" id="UP000543174"/>
    </source>
</evidence>
<keyword evidence="9" id="KW-1185">Reference proteome</keyword>
<dbReference type="InterPro" id="IPR010998">
    <property type="entry name" value="Integrase_recombinase_N"/>
</dbReference>
<dbReference type="SUPFAM" id="SSF56349">
    <property type="entry name" value="DNA breaking-rejoining enzymes"/>
    <property type="match status" value="1"/>
</dbReference>
<evidence type="ECO:0000256" key="2">
    <source>
        <dbReference type="ARBA" id="ARBA00022908"/>
    </source>
</evidence>
<dbReference type="PANTHER" id="PTHR30349">
    <property type="entry name" value="PHAGE INTEGRASE-RELATED"/>
    <property type="match status" value="1"/>
</dbReference>
<accession>A0A7W3RIE7</accession>
<evidence type="ECO:0000313" key="8">
    <source>
        <dbReference type="EMBL" id="MBA9043264.1"/>
    </source>
</evidence>
<keyword evidence="3 5" id="KW-0238">DNA-binding</keyword>
<keyword evidence="4" id="KW-0233">DNA recombination</keyword>
<dbReference type="EMBL" id="JACJHT010000044">
    <property type="protein sequence ID" value="MBA9043264.1"/>
    <property type="molecule type" value="Genomic_DNA"/>
</dbReference>
<dbReference type="Proteomes" id="UP000543174">
    <property type="component" value="Unassembled WGS sequence"/>
</dbReference>
<reference evidence="8" key="1">
    <citation type="submission" date="2020-08" db="EMBL/GenBank/DDBJ databases">
        <title>Functional genomics of gut bacteria from endangered species of beetles.</title>
        <authorList>
            <person name="Carlos-Shanley C."/>
        </authorList>
    </citation>
    <scope>NUCLEOTIDE SEQUENCE [LARGE SCALE GENOMIC DNA]</scope>
    <source>
        <strain evidence="8">S00060</strain>
    </source>
</reference>
<dbReference type="InterPro" id="IPR013762">
    <property type="entry name" value="Integrase-like_cat_sf"/>
</dbReference>
<evidence type="ECO:0000256" key="1">
    <source>
        <dbReference type="ARBA" id="ARBA00008857"/>
    </source>
</evidence>
<dbReference type="InterPro" id="IPR002104">
    <property type="entry name" value="Integrase_catalytic"/>
</dbReference>
<dbReference type="GO" id="GO:0003677">
    <property type="term" value="F:DNA binding"/>
    <property type="evidence" value="ECO:0007669"/>
    <property type="project" value="UniProtKB-UniRule"/>
</dbReference>
<dbReference type="PANTHER" id="PTHR30349:SF41">
    <property type="entry name" value="INTEGRASE_RECOMBINASE PROTEIN MJ0367-RELATED"/>
    <property type="match status" value="1"/>
</dbReference>
<proteinExistence type="inferred from homology"/>
<dbReference type="GO" id="GO:0006310">
    <property type="term" value="P:DNA recombination"/>
    <property type="evidence" value="ECO:0007669"/>
    <property type="project" value="UniProtKB-KW"/>
</dbReference>
<keyword evidence="2" id="KW-0229">DNA integration</keyword>
<dbReference type="Gene3D" id="1.10.443.10">
    <property type="entry name" value="Intergrase catalytic core"/>
    <property type="match status" value="1"/>
</dbReference>
<organism evidence="8 9">
    <name type="scientific">Priestia aryabhattai</name>
    <name type="common">Bacillus aryabhattai</name>
    <dbReference type="NCBI Taxonomy" id="412384"/>
    <lineage>
        <taxon>Bacteria</taxon>
        <taxon>Bacillati</taxon>
        <taxon>Bacillota</taxon>
        <taxon>Bacilli</taxon>
        <taxon>Bacillales</taxon>
        <taxon>Bacillaceae</taxon>
        <taxon>Priestia</taxon>
    </lineage>
</organism>
<dbReference type="Gene3D" id="1.10.150.130">
    <property type="match status" value="1"/>
</dbReference>
<dbReference type="InterPro" id="IPR004107">
    <property type="entry name" value="Integrase_SAM-like_N"/>
</dbReference>
<evidence type="ECO:0000256" key="5">
    <source>
        <dbReference type="PROSITE-ProRule" id="PRU01248"/>
    </source>
</evidence>
<gene>
    <name evidence="8" type="ORF">HNP21_006463</name>
</gene>
<comment type="caution">
    <text evidence="8">The sequence shown here is derived from an EMBL/GenBank/DDBJ whole genome shotgun (WGS) entry which is preliminary data.</text>
</comment>
<feature type="domain" description="Core-binding (CB)" evidence="7">
    <location>
        <begin position="6"/>
        <end position="90"/>
    </location>
</feature>
<evidence type="ECO:0000259" key="6">
    <source>
        <dbReference type="PROSITE" id="PS51898"/>
    </source>
</evidence>
<dbReference type="AlphaFoldDB" id="A0A7W3RIE7"/>
<name>A0A7W3RIE7_PRIAR</name>
<dbReference type="RefSeq" id="WP_182528370.1">
    <property type="nucleotide sequence ID" value="NZ_JACJHT010000044.1"/>
</dbReference>
<sequence length="283" mass="32653">MKKNKLEVIPLIDDFSQWLAEADKSDNTIKTYRAVLNQFHEWLLSEGMDLNHLKKKDVQQYITYLEAQNKSLATVEKAFSTISMFARFLKKLDVVQDIKRKQKDKKNQEAPDSLTLDECNHLLAEVKKDGNPRDIAIVYVLLHTGIRVSELCGLNQDDINLTTNQSSLTVHESRGEKGRTIPLSKEVKYYLEKYITSQNNEKEFLFESNFHQRITPRAVQYMLKKYNVTPHKLRHTFCNQLVQKGIDIAVVAELAGHLDINVTKKYLKSPVQNLDSAIKQAFS</sequence>
<evidence type="ECO:0000256" key="3">
    <source>
        <dbReference type="ARBA" id="ARBA00023125"/>
    </source>
</evidence>
<dbReference type="InterPro" id="IPR044068">
    <property type="entry name" value="CB"/>
</dbReference>
<dbReference type="Pfam" id="PF02899">
    <property type="entry name" value="Phage_int_SAM_1"/>
    <property type="match status" value="1"/>
</dbReference>
<dbReference type="Pfam" id="PF00589">
    <property type="entry name" value="Phage_integrase"/>
    <property type="match status" value="1"/>
</dbReference>
<dbReference type="PROSITE" id="PS51900">
    <property type="entry name" value="CB"/>
    <property type="match status" value="1"/>
</dbReference>
<evidence type="ECO:0000259" key="7">
    <source>
        <dbReference type="PROSITE" id="PS51900"/>
    </source>
</evidence>
<evidence type="ECO:0000256" key="4">
    <source>
        <dbReference type="ARBA" id="ARBA00023172"/>
    </source>
</evidence>
<dbReference type="InterPro" id="IPR011010">
    <property type="entry name" value="DNA_brk_join_enz"/>
</dbReference>
<protein>
    <submittedName>
        <fullName evidence="8">Integrase/recombinase XerD</fullName>
    </submittedName>
</protein>
<feature type="domain" description="Tyr recombinase" evidence="6">
    <location>
        <begin position="109"/>
        <end position="279"/>
    </location>
</feature>
<dbReference type="InterPro" id="IPR050090">
    <property type="entry name" value="Tyrosine_recombinase_XerCD"/>
</dbReference>
<comment type="similarity">
    <text evidence="1">Belongs to the 'phage' integrase family.</text>
</comment>